<evidence type="ECO:0000259" key="7">
    <source>
        <dbReference type="Pfam" id="PF04321"/>
    </source>
</evidence>
<dbReference type="SUPFAM" id="SSF51735">
    <property type="entry name" value="NAD(P)-binding Rossmann-fold domains"/>
    <property type="match status" value="1"/>
</dbReference>
<name>A0ABU9MRV3_9GAMM</name>
<evidence type="ECO:0000256" key="3">
    <source>
        <dbReference type="ARBA" id="ARBA00012929"/>
    </source>
</evidence>
<evidence type="ECO:0000256" key="5">
    <source>
        <dbReference type="ARBA" id="ARBA00048200"/>
    </source>
</evidence>
<accession>A0ABU9MRV3</accession>
<dbReference type="PANTHER" id="PTHR10491:SF4">
    <property type="entry name" value="METHIONINE ADENOSYLTRANSFERASE 2 SUBUNIT BETA"/>
    <property type="match status" value="1"/>
</dbReference>
<dbReference type="EMBL" id="JBCGCU010000001">
    <property type="protein sequence ID" value="MEM0513895.1"/>
    <property type="molecule type" value="Genomic_DNA"/>
</dbReference>
<organism evidence="8 9">
    <name type="scientific">Pseudoalteromonas qingdaonensis</name>
    <dbReference type="NCBI Taxonomy" id="3131913"/>
    <lineage>
        <taxon>Bacteria</taxon>
        <taxon>Pseudomonadati</taxon>
        <taxon>Pseudomonadota</taxon>
        <taxon>Gammaproteobacteria</taxon>
        <taxon>Alteromonadales</taxon>
        <taxon>Pseudoalteromonadaceae</taxon>
        <taxon>Pseudoalteromonas</taxon>
    </lineage>
</organism>
<evidence type="ECO:0000256" key="6">
    <source>
        <dbReference type="RuleBase" id="RU364082"/>
    </source>
</evidence>
<proteinExistence type="inferred from homology"/>
<comment type="caution">
    <text evidence="8">The sequence shown here is derived from an EMBL/GenBank/DDBJ whole genome shotgun (WGS) entry which is preliminary data.</text>
</comment>
<dbReference type="CDD" id="cd05254">
    <property type="entry name" value="dTDP_HR_like_SDR_e"/>
    <property type="match status" value="1"/>
</dbReference>
<comment type="cofactor">
    <cofactor evidence="6">
        <name>Mg(2+)</name>
        <dbReference type="ChEBI" id="CHEBI:18420"/>
    </cofactor>
    <text evidence="6">Binds 1 Mg(2+) ion per monomer.</text>
</comment>
<gene>
    <name evidence="8" type="ORF">WCN91_00315</name>
</gene>
<comment type="catalytic activity">
    <reaction evidence="5 6">
        <text>dTDP-beta-L-rhamnose + NADP(+) = dTDP-4-dehydro-beta-L-rhamnose + NADPH + H(+)</text>
        <dbReference type="Rhea" id="RHEA:21796"/>
        <dbReference type="ChEBI" id="CHEBI:15378"/>
        <dbReference type="ChEBI" id="CHEBI:57510"/>
        <dbReference type="ChEBI" id="CHEBI:57783"/>
        <dbReference type="ChEBI" id="CHEBI:58349"/>
        <dbReference type="ChEBI" id="CHEBI:62830"/>
        <dbReference type="EC" id="1.1.1.133"/>
    </reaction>
</comment>
<comment type="pathway">
    <text evidence="1 6">Carbohydrate biosynthesis; dTDP-L-rhamnose biosynthesis.</text>
</comment>
<evidence type="ECO:0000256" key="2">
    <source>
        <dbReference type="ARBA" id="ARBA00010944"/>
    </source>
</evidence>
<keyword evidence="9" id="KW-1185">Reference proteome</keyword>
<evidence type="ECO:0000256" key="1">
    <source>
        <dbReference type="ARBA" id="ARBA00004781"/>
    </source>
</evidence>
<keyword evidence="6" id="KW-0560">Oxidoreductase</keyword>
<feature type="domain" description="RmlD-like substrate binding" evidence="7">
    <location>
        <begin position="3"/>
        <end position="288"/>
    </location>
</feature>
<dbReference type="PANTHER" id="PTHR10491">
    <property type="entry name" value="DTDP-4-DEHYDRORHAMNOSE REDUCTASE"/>
    <property type="match status" value="1"/>
</dbReference>
<dbReference type="InterPro" id="IPR036291">
    <property type="entry name" value="NAD(P)-bd_dom_sf"/>
</dbReference>
<dbReference type="RefSeq" id="WP_342675445.1">
    <property type="nucleotide sequence ID" value="NZ_JBCGCU010000001.1"/>
</dbReference>
<dbReference type="Pfam" id="PF04321">
    <property type="entry name" value="RmlD_sub_bind"/>
    <property type="match status" value="1"/>
</dbReference>
<comment type="function">
    <text evidence="6">Catalyzes the reduction of dTDP-6-deoxy-L-lyxo-4-hexulose to yield dTDP-L-rhamnose.</text>
</comment>
<evidence type="ECO:0000313" key="8">
    <source>
        <dbReference type="EMBL" id="MEM0513895.1"/>
    </source>
</evidence>
<protein>
    <recommendedName>
        <fullName evidence="4 6">dTDP-4-dehydrorhamnose reductase</fullName>
        <ecNumber evidence="3 6">1.1.1.133</ecNumber>
    </recommendedName>
</protein>
<dbReference type="InterPro" id="IPR005913">
    <property type="entry name" value="dTDP_dehydrorham_reduct"/>
</dbReference>
<dbReference type="Gene3D" id="3.40.50.720">
    <property type="entry name" value="NAD(P)-binding Rossmann-like Domain"/>
    <property type="match status" value="1"/>
</dbReference>
<dbReference type="InterPro" id="IPR029903">
    <property type="entry name" value="RmlD-like-bd"/>
</dbReference>
<keyword evidence="6" id="KW-0521">NADP</keyword>
<comment type="similarity">
    <text evidence="2 6">Belongs to the dTDP-4-dehydrorhamnose reductase family.</text>
</comment>
<dbReference type="EC" id="1.1.1.133" evidence="3 6"/>
<reference evidence="8 9" key="1">
    <citation type="submission" date="2024-03" db="EMBL/GenBank/DDBJ databases">
        <title>Pseudoalteromonas qingdaonensis sp. nov., isolated from the intestines of marine benthic organisms.</title>
        <authorList>
            <person name="Lin X."/>
            <person name="Fang S."/>
            <person name="Hu X."/>
        </authorList>
    </citation>
    <scope>NUCLEOTIDE SEQUENCE [LARGE SCALE GENOMIC DNA]</scope>
    <source>
        <strain evidence="8 9">YIC-827</strain>
    </source>
</reference>
<dbReference type="Proteomes" id="UP001447008">
    <property type="component" value="Unassembled WGS sequence"/>
</dbReference>
<evidence type="ECO:0000313" key="9">
    <source>
        <dbReference type="Proteomes" id="UP001447008"/>
    </source>
</evidence>
<sequence length="293" mass="31647">MAKIIVSGATGLLGRALFTHLTPNHQVIGLGFSRAQPPVIKVDLFDKEAISTLFATHQPDFFIHSAAERNPDKFDNDPEQSIQFNCAVTEHIAKCCAQFNCKLIFISTDYVFDGRNPPYAEDAKTNPLNLYGQSKARSEALLQAHYPSAAIVRIPVLYGEVGYLGESAVTVIAEQLQKGATRFDNECQRFPTDTADIANALADAIATLGAELEGIYHLSAKERLTKLDMAKAMAPLLGLDASTLSAAATDTITSATRPLDCALKDTRLGAQGIEIKSDFAKRIAAVLTPHLSQ</sequence>
<evidence type="ECO:0000256" key="4">
    <source>
        <dbReference type="ARBA" id="ARBA00017099"/>
    </source>
</evidence>